<organism evidence="6 7">
    <name type="scientific">Robinsoniella peoriensis</name>
    <dbReference type="NCBI Taxonomy" id="180332"/>
    <lineage>
        <taxon>Bacteria</taxon>
        <taxon>Bacillati</taxon>
        <taxon>Bacillota</taxon>
        <taxon>Clostridia</taxon>
        <taxon>Lachnospirales</taxon>
        <taxon>Lachnospiraceae</taxon>
        <taxon>Robinsoniella</taxon>
    </lineage>
</organism>
<dbReference type="EMBL" id="QGQD01000096">
    <property type="protein sequence ID" value="TLC98419.1"/>
    <property type="molecule type" value="Genomic_DNA"/>
</dbReference>
<dbReference type="SMART" id="SM00422">
    <property type="entry name" value="HTH_MERR"/>
    <property type="match status" value="1"/>
</dbReference>
<dbReference type="PANTHER" id="PTHR30204">
    <property type="entry name" value="REDOX-CYCLING DRUG-SENSING TRANSCRIPTIONAL ACTIVATOR SOXR"/>
    <property type="match status" value="1"/>
</dbReference>
<dbReference type="PROSITE" id="PS50937">
    <property type="entry name" value="HTH_MERR_2"/>
    <property type="match status" value="1"/>
</dbReference>
<keyword evidence="4" id="KW-0804">Transcription</keyword>
<keyword evidence="1" id="KW-0678">Repressor</keyword>
<dbReference type="RefSeq" id="WP_138003830.1">
    <property type="nucleotide sequence ID" value="NZ_CAUSDN010000135.1"/>
</dbReference>
<evidence type="ECO:0000313" key="7">
    <source>
        <dbReference type="Proteomes" id="UP000306509"/>
    </source>
</evidence>
<proteinExistence type="predicted"/>
<dbReference type="GO" id="GO:0003700">
    <property type="term" value="F:DNA-binding transcription factor activity"/>
    <property type="evidence" value="ECO:0007669"/>
    <property type="project" value="InterPro"/>
</dbReference>
<sequence length="266" mass="30957">MKNKQYMTISEFARLTGIKRANLIFYDKIGLLIPEHRGMNEYRYYTRRQLGSAYLIAALRELGIGIEEIKHYARGRTPEQMINLFQAQEEKIQAEITKLSRMQEIMRLYTNMANEALSVDTDQIVILKKKREPVFLGCPIEKSQIGDEEMISFYNYAEEHGMELGYPIGVVIAKHILENRSIDPVYRYYLKVTQGANGYKPAGLYATAYGRCSYGQSHKVYERLFQYLKSESIEIYGDAYEEYPLNEIAMQDEEEYLVKVEILVGK</sequence>
<keyword evidence="2" id="KW-0805">Transcription regulation</keyword>
<evidence type="ECO:0000256" key="2">
    <source>
        <dbReference type="ARBA" id="ARBA00023015"/>
    </source>
</evidence>
<feature type="domain" description="HTH merR-type" evidence="5">
    <location>
        <begin position="6"/>
        <end position="75"/>
    </location>
</feature>
<evidence type="ECO:0000259" key="5">
    <source>
        <dbReference type="PROSITE" id="PS50937"/>
    </source>
</evidence>
<dbReference type="GO" id="GO:0003677">
    <property type="term" value="F:DNA binding"/>
    <property type="evidence" value="ECO:0007669"/>
    <property type="project" value="UniProtKB-KW"/>
</dbReference>
<dbReference type="SUPFAM" id="SSF46955">
    <property type="entry name" value="Putative DNA-binding domain"/>
    <property type="match status" value="1"/>
</dbReference>
<dbReference type="InterPro" id="IPR047057">
    <property type="entry name" value="MerR_fam"/>
</dbReference>
<dbReference type="InterPro" id="IPR011256">
    <property type="entry name" value="Reg_factor_effector_dom_sf"/>
</dbReference>
<dbReference type="SUPFAM" id="SSF55136">
    <property type="entry name" value="Probable bacterial effector-binding domain"/>
    <property type="match status" value="1"/>
</dbReference>
<keyword evidence="7" id="KW-1185">Reference proteome</keyword>
<dbReference type="Pfam" id="PF13411">
    <property type="entry name" value="MerR_1"/>
    <property type="match status" value="1"/>
</dbReference>
<keyword evidence="3" id="KW-0238">DNA-binding</keyword>
<dbReference type="PANTHER" id="PTHR30204:SF69">
    <property type="entry name" value="MERR-FAMILY TRANSCRIPTIONAL REGULATOR"/>
    <property type="match status" value="1"/>
</dbReference>
<dbReference type="STRING" id="180332.GCA_000797495_00643"/>
<dbReference type="Gene3D" id="3.20.80.10">
    <property type="entry name" value="Regulatory factor, effector binding domain"/>
    <property type="match status" value="1"/>
</dbReference>
<comment type="caution">
    <text evidence="6">The sequence shown here is derived from an EMBL/GenBank/DDBJ whole genome shotgun (WGS) entry which is preliminary data.</text>
</comment>
<dbReference type="Proteomes" id="UP000306509">
    <property type="component" value="Unassembled WGS sequence"/>
</dbReference>
<protein>
    <submittedName>
        <fullName evidence="6">Copper export regulator</fullName>
    </submittedName>
</protein>
<name>A0A4U8Q156_9FIRM</name>
<dbReference type="Gene3D" id="1.10.1660.10">
    <property type="match status" value="1"/>
</dbReference>
<evidence type="ECO:0000256" key="3">
    <source>
        <dbReference type="ARBA" id="ARBA00023125"/>
    </source>
</evidence>
<reference evidence="6 7" key="1">
    <citation type="journal article" date="2019" name="Anaerobe">
        <title>Detection of Robinsoniella peoriensis in multiple bone samples of a trauma patient.</title>
        <authorList>
            <person name="Schrottner P."/>
            <person name="Hartwich K."/>
            <person name="Bunk B."/>
            <person name="Schober I."/>
            <person name="Helbig S."/>
            <person name="Rudolph W.W."/>
            <person name="Gunzer F."/>
        </authorList>
    </citation>
    <scope>NUCLEOTIDE SEQUENCE [LARGE SCALE GENOMIC DNA]</scope>
    <source>
        <strain evidence="6 7">DSM 106044</strain>
    </source>
</reference>
<gene>
    <name evidence="6" type="primary">cueR_2</name>
    <name evidence="6" type="ORF">DSM106044_04757</name>
</gene>
<evidence type="ECO:0000256" key="4">
    <source>
        <dbReference type="ARBA" id="ARBA00023163"/>
    </source>
</evidence>
<accession>A0A4U8Q156</accession>
<dbReference type="InterPro" id="IPR009061">
    <property type="entry name" value="DNA-bd_dom_put_sf"/>
</dbReference>
<dbReference type="AlphaFoldDB" id="A0A4U8Q156"/>
<evidence type="ECO:0000313" key="6">
    <source>
        <dbReference type="EMBL" id="TLC98419.1"/>
    </source>
</evidence>
<evidence type="ECO:0000256" key="1">
    <source>
        <dbReference type="ARBA" id="ARBA00022491"/>
    </source>
</evidence>
<dbReference type="InterPro" id="IPR000551">
    <property type="entry name" value="MerR-type_HTH_dom"/>
</dbReference>